<keyword evidence="8" id="KW-0812">Transmembrane</keyword>
<keyword evidence="11" id="KW-1185">Reference proteome</keyword>
<dbReference type="InterPro" id="IPR029045">
    <property type="entry name" value="ClpP/crotonase-like_dom_sf"/>
</dbReference>
<dbReference type="GO" id="GO:0016020">
    <property type="term" value="C:membrane"/>
    <property type="evidence" value="ECO:0007669"/>
    <property type="project" value="UniProtKB-SubCell"/>
</dbReference>
<dbReference type="PATRIC" id="fig|1189621.3.peg.3295"/>
<proteinExistence type="inferred from homology"/>
<feature type="domain" description="Peptidase S49" evidence="9">
    <location>
        <begin position="124"/>
        <end position="276"/>
    </location>
</feature>
<dbReference type="PIRSF" id="PIRSF001217">
    <property type="entry name" value="Protease_4_SppA"/>
    <property type="match status" value="1"/>
</dbReference>
<reference evidence="10 11" key="1">
    <citation type="submission" date="2012-05" db="EMBL/GenBank/DDBJ databases">
        <title>Genome sequence of Nitritalea halalkaliphila LW7.</title>
        <authorList>
            <person name="Jangir P.K."/>
            <person name="Singh A."/>
            <person name="Shivaji S."/>
            <person name="Sharma R."/>
        </authorList>
    </citation>
    <scope>NUCLEOTIDE SEQUENCE [LARGE SCALE GENOMIC DNA]</scope>
    <source>
        <strain evidence="10 11">LW7</strain>
    </source>
</reference>
<sequence length="586" mass="63824">MKFLGNVLAVIVGLLVFSILSFFILAGIIAIAASGDDEVKLKENTVFVINLENRSVVELAPNDDIDLSFLGPFGAPGGVGLRTIKQAIAAAKSEERVKGIYLKAGVVGASQATLLELQDALIDFKESGKFIVAYSELYGQGGYMLSSVADAVYVNPIGAVDFGGLASEIVFLTGLFEKIGVKPEIFRVGDFKSAVEPFFLKEMSPENRLQTEAFLTDLHETMLSSISEARGIELAELMKISDELLVRNAKDAVSYGLADELLYEDQVLDAIRERLGLEEEEGIPTVNITNMNKLFKPAKRTSKNRVAVIVAEGDIVSGSQEGSISSERFVKEFRKLKKDDDIKAVVLRINSPGGSALASDVMWRELTELKKKKPLIVSMGGVAVSGGYYMAAPADTIVAQPNTITGSIGIFGLLFNAEELLTDKLGLRFDVVKTGQYSDLGSPTRKMSAVEKEIIQNSVEEGYDIFLSRVAEGRGMTKEEVAAVASGRVWSGKKALEVGLVDVLGDIDTAIEIAAAKAELEDDYRVLYYPEQKSFIELLISGLTEGVSETRIKWLTGEYYGIFKQLHQIESKQGVMARMPYDLEVR</sequence>
<dbReference type="InterPro" id="IPR047217">
    <property type="entry name" value="S49_SppA_67K_type_N"/>
</dbReference>
<protein>
    <submittedName>
        <fullName evidence="10">Signal peptide peptidase SppA, 67K type</fullName>
    </submittedName>
</protein>
<evidence type="ECO:0000256" key="6">
    <source>
        <dbReference type="ARBA" id="ARBA00023136"/>
    </source>
</evidence>
<dbReference type="GO" id="GO:0008236">
    <property type="term" value="F:serine-type peptidase activity"/>
    <property type="evidence" value="ECO:0007669"/>
    <property type="project" value="UniProtKB-KW"/>
</dbReference>
<evidence type="ECO:0000256" key="5">
    <source>
        <dbReference type="ARBA" id="ARBA00022825"/>
    </source>
</evidence>
<dbReference type="InterPro" id="IPR004635">
    <property type="entry name" value="Pept_S49_SppA"/>
</dbReference>
<dbReference type="CDD" id="cd07018">
    <property type="entry name" value="S49_SppA_67K_type"/>
    <property type="match status" value="1"/>
</dbReference>
<feature type="transmembrane region" description="Helical" evidence="8">
    <location>
        <begin position="7"/>
        <end position="33"/>
    </location>
</feature>
<comment type="caution">
    <text evidence="10">The sequence shown here is derived from an EMBL/GenBank/DDBJ whole genome shotgun (WGS) entry which is preliminary data.</text>
</comment>
<evidence type="ECO:0000259" key="9">
    <source>
        <dbReference type="Pfam" id="PF01343"/>
    </source>
</evidence>
<evidence type="ECO:0000313" key="11">
    <source>
        <dbReference type="Proteomes" id="UP000005551"/>
    </source>
</evidence>
<keyword evidence="5" id="KW-0720">Serine protease</keyword>
<dbReference type="AlphaFoldDB" id="I5BY29"/>
<evidence type="ECO:0000313" key="10">
    <source>
        <dbReference type="EMBL" id="EIM74481.1"/>
    </source>
</evidence>
<dbReference type="GO" id="GO:0006465">
    <property type="term" value="P:signal peptide processing"/>
    <property type="evidence" value="ECO:0007669"/>
    <property type="project" value="InterPro"/>
</dbReference>
<dbReference type="InterPro" id="IPR047272">
    <property type="entry name" value="S49_SppA_C"/>
</dbReference>
<dbReference type="NCBIfam" id="TIGR00705">
    <property type="entry name" value="SppA_67K"/>
    <property type="match status" value="1"/>
</dbReference>
<keyword evidence="4" id="KW-0378">Hydrolase</keyword>
<keyword evidence="8" id="KW-1133">Transmembrane helix</keyword>
<dbReference type="NCBIfam" id="TIGR00706">
    <property type="entry name" value="SppA_dom"/>
    <property type="match status" value="1"/>
</dbReference>
<dbReference type="InterPro" id="IPR004634">
    <property type="entry name" value="Pept_S49_pIV"/>
</dbReference>
<comment type="similarity">
    <text evidence="2">Belongs to the peptidase S49 family.</text>
</comment>
<evidence type="ECO:0000256" key="2">
    <source>
        <dbReference type="ARBA" id="ARBA00008683"/>
    </source>
</evidence>
<gene>
    <name evidence="10" type="ORF">A3SI_15815</name>
</gene>
<evidence type="ECO:0000256" key="4">
    <source>
        <dbReference type="ARBA" id="ARBA00022801"/>
    </source>
</evidence>
<dbReference type="PANTHER" id="PTHR33209:SF1">
    <property type="entry name" value="PEPTIDASE S49 DOMAIN-CONTAINING PROTEIN"/>
    <property type="match status" value="1"/>
</dbReference>
<dbReference type="Pfam" id="PF01343">
    <property type="entry name" value="Peptidase_S49"/>
    <property type="match status" value="2"/>
</dbReference>
<name>I5BY29_9BACT</name>
<evidence type="ECO:0000256" key="1">
    <source>
        <dbReference type="ARBA" id="ARBA00004370"/>
    </source>
</evidence>
<keyword evidence="3" id="KW-0645">Protease</keyword>
<feature type="active site" description="Nucleophile" evidence="7">
    <location>
        <position position="385"/>
    </location>
</feature>
<dbReference type="EMBL" id="AJYA01000042">
    <property type="protein sequence ID" value="EIM74481.1"/>
    <property type="molecule type" value="Genomic_DNA"/>
</dbReference>
<dbReference type="Gene3D" id="3.90.226.10">
    <property type="entry name" value="2-enoyl-CoA Hydratase, Chain A, domain 1"/>
    <property type="match status" value="4"/>
</dbReference>
<feature type="domain" description="Peptidase S49" evidence="9">
    <location>
        <begin position="369"/>
        <end position="520"/>
    </location>
</feature>
<dbReference type="SUPFAM" id="SSF52096">
    <property type="entry name" value="ClpP/crotonase"/>
    <property type="match status" value="2"/>
</dbReference>
<dbReference type="Proteomes" id="UP000005551">
    <property type="component" value="Unassembled WGS sequence"/>
</dbReference>
<dbReference type="OrthoDB" id="9764363at2"/>
<dbReference type="InterPro" id="IPR002142">
    <property type="entry name" value="Peptidase_S49"/>
</dbReference>
<comment type="subcellular location">
    <subcellularLocation>
        <location evidence="1">Membrane</location>
    </subcellularLocation>
</comment>
<feature type="active site" description="Proton donor/acceptor" evidence="7">
    <location>
        <position position="192"/>
    </location>
</feature>
<evidence type="ECO:0000256" key="7">
    <source>
        <dbReference type="PIRSR" id="PIRSR001217-1"/>
    </source>
</evidence>
<dbReference type="STRING" id="1189621.A3SI_15815"/>
<accession>I5BY29</accession>
<keyword evidence="6 8" id="KW-0472">Membrane</keyword>
<evidence type="ECO:0000256" key="3">
    <source>
        <dbReference type="ARBA" id="ARBA00022670"/>
    </source>
</evidence>
<organism evidence="10 11">
    <name type="scientific">Nitritalea halalkaliphila LW7</name>
    <dbReference type="NCBI Taxonomy" id="1189621"/>
    <lineage>
        <taxon>Bacteria</taxon>
        <taxon>Pseudomonadati</taxon>
        <taxon>Bacteroidota</taxon>
        <taxon>Cytophagia</taxon>
        <taxon>Cytophagales</taxon>
        <taxon>Cyclobacteriaceae</taxon>
        <taxon>Nitritalea</taxon>
    </lineage>
</organism>
<dbReference type="PANTHER" id="PTHR33209">
    <property type="entry name" value="PROTEASE 4"/>
    <property type="match status" value="1"/>
</dbReference>
<evidence type="ECO:0000256" key="8">
    <source>
        <dbReference type="SAM" id="Phobius"/>
    </source>
</evidence>
<dbReference type="CDD" id="cd07023">
    <property type="entry name" value="S49_Sppa_N_C"/>
    <property type="match status" value="1"/>
</dbReference>
<dbReference type="RefSeq" id="WP_009056539.1">
    <property type="nucleotide sequence ID" value="NZ_AJYA01000042.1"/>
</dbReference>